<dbReference type="RefSeq" id="WP_185064141.1">
    <property type="nucleotide sequence ID" value="NZ_BAABJP010000010.1"/>
</dbReference>
<dbReference type="Proteomes" id="UP001428817">
    <property type="component" value="Unassembled WGS sequence"/>
</dbReference>
<sequence length="60" mass="7134">MLILWAEGDLWFARRNGRRLAREVPNGELRIVPDCRTFIPEDQPAEFAELVRAFLRLRRP</sequence>
<protein>
    <submittedName>
        <fullName evidence="1">Uncharacterized protein</fullName>
    </submittedName>
</protein>
<dbReference type="Gene3D" id="3.40.50.1820">
    <property type="entry name" value="alpha/beta hydrolase"/>
    <property type="match status" value="1"/>
</dbReference>
<dbReference type="SUPFAM" id="SSF53474">
    <property type="entry name" value="alpha/beta-Hydrolases"/>
    <property type="match status" value="1"/>
</dbReference>
<keyword evidence="2" id="KW-1185">Reference proteome</keyword>
<proteinExistence type="predicted"/>
<organism evidence="1 2">
    <name type="scientific">Pseudonocardia eucalypti</name>
    <dbReference type="NCBI Taxonomy" id="648755"/>
    <lineage>
        <taxon>Bacteria</taxon>
        <taxon>Bacillati</taxon>
        <taxon>Actinomycetota</taxon>
        <taxon>Actinomycetes</taxon>
        <taxon>Pseudonocardiales</taxon>
        <taxon>Pseudonocardiaceae</taxon>
        <taxon>Pseudonocardia</taxon>
    </lineage>
</organism>
<evidence type="ECO:0000313" key="2">
    <source>
        <dbReference type="Proteomes" id="UP001428817"/>
    </source>
</evidence>
<dbReference type="InterPro" id="IPR029058">
    <property type="entry name" value="AB_hydrolase_fold"/>
</dbReference>
<comment type="caution">
    <text evidence="1">The sequence shown here is derived from an EMBL/GenBank/DDBJ whole genome shotgun (WGS) entry which is preliminary data.</text>
</comment>
<reference evidence="2" key="1">
    <citation type="journal article" date="2019" name="Int. J. Syst. Evol. Microbiol.">
        <title>The Global Catalogue of Microorganisms (GCM) 10K type strain sequencing project: providing services to taxonomists for standard genome sequencing and annotation.</title>
        <authorList>
            <consortium name="The Broad Institute Genomics Platform"/>
            <consortium name="The Broad Institute Genome Sequencing Center for Infectious Disease"/>
            <person name="Wu L."/>
            <person name="Ma J."/>
        </authorList>
    </citation>
    <scope>NUCLEOTIDE SEQUENCE [LARGE SCALE GENOMIC DNA]</scope>
    <source>
        <strain evidence="2">JCM 18303</strain>
    </source>
</reference>
<accession>A0ABP9Q306</accession>
<evidence type="ECO:0000313" key="1">
    <source>
        <dbReference type="EMBL" id="GAA5156133.1"/>
    </source>
</evidence>
<dbReference type="EMBL" id="BAABJP010000010">
    <property type="protein sequence ID" value="GAA5156133.1"/>
    <property type="molecule type" value="Genomic_DNA"/>
</dbReference>
<name>A0ABP9Q306_9PSEU</name>
<gene>
    <name evidence="1" type="ORF">GCM10023321_31210</name>
</gene>